<dbReference type="Proteomes" id="UP001177003">
    <property type="component" value="Chromosome 3"/>
</dbReference>
<dbReference type="InterPro" id="IPR003656">
    <property type="entry name" value="Znf_BED"/>
</dbReference>
<evidence type="ECO:0000313" key="9">
    <source>
        <dbReference type="EMBL" id="CAI9277872.1"/>
    </source>
</evidence>
<keyword evidence="3" id="KW-0862">Zinc</keyword>
<dbReference type="SUPFAM" id="SSF53098">
    <property type="entry name" value="Ribonuclease H-like"/>
    <property type="match status" value="1"/>
</dbReference>
<evidence type="ECO:0000256" key="1">
    <source>
        <dbReference type="ARBA" id="ARBA00022723"/>
    </source>
</evidence>
<dbReference type="InterPro" id="IPR012337">
    <property type="entry name" value="RNaseH-like_sf"/>
</dbReference>
<evidence type="ECO:0000256" key="5">
    <source>
        <dbReference type="ARBA" id="ARBA00023163"/>
    </source>
</evidence>
<gene>
    <name evidence="9" type="ORF">LSALG_LOCUS17780</name>
</gene>
<accession>A0AA36E0Y5</accession>
<keyword evidence="4" id="KW-0805">Transcription regulation</keyword>
<feature type="domain" description="BED-type" evidence="8">
    <location>
        <begin position="60"/>
        <end position="120"/>
    </location>
</feature>
<dbReference type="InterPro" id="IPR052035">
    <property type="entry name" value="ZnF_BED_domain_contain"/>
</dbReference>
<evidence type="ECO:0000256" key="3">
    <source>
        <dbReference type="ARBA" id="ARBA00022833"/>
    </source>
</evidence>
<evidence type="ECO:0000256" key="6">
    <source>
        <dbReference type="PROSITE-ProRule" id="PRU00027"/>
    </source>
</evidence>
<dbReference type="GO" id="GO:0003677">
    <property type="term" value="F:DNA binding"/>
    <property type="evidence" value="ECO:0007669"/>
    <property type="project" value="InterPro"/>
</dbReference>
<keyword evidence="10" id="KW-1185">Reference proteome</keyword>
<dbReference type="PANTHER" id="PTHR46481:SF6">
    <property type="entry name" value="ZINC FINGER BED DOMAIN-CONTAINING PROTEIN RICESLEEPER 2-LIKE"/>
    <property type="match status" value="1"/>
</dbReference>
<keyword evidence="1" id="KW-0479">Metal-binding</keyword>
<dbReference type="AlphaFoldDB" id="A0AA36E0Y5"/>
<dbReference type="EMBL" id="OX465079">
    <property type="protein sequence ID" value="CAI9277872.1"/>
    <property type="molecule type" value="Genomic_DNA"/>
</dbReference>
<keyword evidence="5" id="KW-0804">Transcription</keyword>
<dbReference type="Pfam" id="PF02892">
    <property type="entry name" value="zf-BED"/>
    <property type="match status" value="1"/>
</dbReference>
<evidence type="ECO:0000256" key="7">
    <source>
        <dbReference type="SAM" id="MobiDB-lite"/>
    </source>
</evidence>
<evidence type="ECO:0000259" key="8">
    <source>
        <dbReference type="PROSITE" id="PS50808"/>
    </source>
</evidence>
<name>A0AA36E0Y5_LACSI</name>
<sequence>MENLTSESENKMANIAEISEKYVHGVQSPTPPTGDIEKNPKPVKQLKPQKTSVDVKRHKKLMSEIWKDFEFLDTDENGELHCKCRKCGQVYKSETRMGTRNLKHHLSICKPSCLRDIGQMVLDIGGNGGSITSRVLEFNPNTFRELLATTIVRHDQPFKFVEYEVVRKCFTYLNPEVKMVARNTIKAKVLDIYKMEKMKMTKALSCIPGRICLTSDSWICSSKKVFSITLANASANDAIVDYLKTEIDLVCEVAYFHVRCYAHIKNLIVQDSLKEVDNAVTKV</sequence>
<dbReference type="PANTHER" id="PTHR46481">
    <property type="entry name" value="ZINC FINGER BED DOMAIN-CONTAINING PROTEIN 4"/>
    <property type="match status" value="1"/>
</dbReference>
<organism evidence="9 10">
    <name type="scientific">Lactuca saligna</name>
    <name type="common">Willowleaf lettuce</name>
    <dbReference type="NCBI Taxonomy" id="75948"/>
    <lineage>
        <taxon>Eukaryota</taxon>
        <taxon>Viridiplantae</taxon>
        <taxon>Streptophyta</taxon>
        <taxon>Embryophyta</taxon>
        <taxon>Tracheophyta</taxon>
        <taxon>Spermatophyta</taxon>
        <taxon>Magnoliopsida</taxon>
        <taxon>eudicotyledons</taxon>
        <taxon>Gunneridae</taxon>
        <taxon>Pentapetalae</taxon>
        <taxon>asterids</taxon>
        <taxon>campanulids</taxon>
        <taxon>Asterales</taxon>
        <taxon>Asteraceae</taxon>
        <taxon>Cichorioideae</taxon>
        <taxon>Cichorieae</taxon>
        <taxon>Lactucinae</taxon>
        <taxon>Lactuca</taxon>
    </lineage>
</organism>
<dbReference type="SUPFAM" id="SSF57667">
    <property type="entry name" value="beta-beta-alpha zinc fingers"/>
    <property type="match status" value="1"/>
</dbReference>
<protein>
    <recommendedName>
        <fullName evidence="8">BED-type domain-containing protein</fullName>
    </recommendedName>
</protein>
<evidence type="ECO:0000313" key="10">
    <source>
        <dbReference type="Proteomes" id="UP001177003"/>
    </source>
</evidence>
<dbReference type="GO" id="GO:0008270">
    <property type="term" value="F:zinc ion binding"/>
    <property type="evidence" value="ECO:0007669"/>
    <property type="project" value="UniProtKB-KW"/>
</dbReference>
<dbReference type="InterPro" id="IPR036236">
    <property type="entry name" value="Znf_C2H2_sf"/>
</dbReference>
<dbReference type="PROSITE" id="PS50808">
    <property type="entry name" value="ZF_BED"/>
    <property type="match status" value="1"/>
</dbReference>
<dbReference type="SMART" id="SM00614">
    <property type="entry name" value="ZnF_BED"/>
    <property type="match status" value="1"/>
</dbReference>
<feature type="region of interest" description="Disordered" evidence="7">
    <location>
        <begin position="22"/>
        <end position="52"/>
    </location>
</feature>
<proteinExistence type="predicted"/>
<evidence type="ECO:0000256" key="4">
    <source>
        <dbReference type="ARBA" id="ARBA00023015"/>
    </source>
</evidence>
<evidence type="ECO:0000256" key="2">
    <source>
        <dbReference type="ARBA" id="ARBA00022771"/>
    </source>
</evidence>
<reference evidence="9" key="1">
    <citation type="submission" date="2023-04" db="EMBL/GenBank/DDBJ databases">
        <authorList>
            <person name="Vijverberg K."/>
            <person name="Xiong W."/>
            <person name="Schranz E."/>
        </authorList>
    </citation>
    <scope>NUCLEOTIDE SEQUENCE</scope>
</reference>
<keyword evidence="2 6" id="KW-0863">Zinc-finger</keyword>